<organism evidence="4">
    <name type="scientific">viral metagenome</name>
    <dbReference type="NCBI Taxonomy" id="1070528"/>
    <lineage>
        <taxon>unclassified sequences</taxon>
        <taxon>metagenomes</taxon>
        <taxon>organismal metagenomes</taxon>
    </lineage>
</organism>
<dbReference type="Gene3D" id="3.40.470.10">
    <property type="entry name" value="Uracil-DNA glycosylase-like domain"/>
    <property type="match status" value="1"/>
</dbReference>
<dbReference type="GO" id="GO:0003887">
    <property type="term" value="F:DNA-directed DNA polymerase activity"/>
    <property type="evidence" value="ECO:0007669"/>
    <property type="project" value="InterPro"/>
</dbReference>
<gene>
    <name evidence="4" type="ORF">TM448A03612_0001</name>
</gene>
<dbReference type="SMART" id="SM00986">
    <property type="entry name" value="UDG"/>
    <property type="match status" value="1"/>
</dbReference>
<dbReference type="CDD" id="cd10030">
    <property type="entry name" value="UDG-F4_TTUDGA_SPO1dp_like"/>
    <property type="match status" value="1"/>
</dbReference>
<evidence type="ECO:0000259" key="2">
    <source>
        <dbReference type="SMART" id="SM00482"/>
    </source>
</evidence>
<dbReference type="Gene3D" id="1.10.150.20">
    <property type="entry name" value="5' to 3' exonuclease, C-terminal subdomain"/>
    <property type="match status" value="1"/>
</dbReference>
<dbReference type="InterPro" id="IPR012337">
    <property type="entry name" value="RNaseH-like_sf"/>
</dbReference>
<dbReference type="SMART" id="SM00482">
    <property type="entry name" value="POLAc"/>
    <property type="match status" value="1"/>
</dbReference>
<dbReference type="Pfam" id="PF00476">
    <property type="entry name" value="DNA_pol_A"/>
    <property type="match status" value="1"/>
</dbReference>
<proteinExistence type="predicted"/>
<dbReference type="GO" id="GO:0006261">
    <property type="term" value="P:DNA-templated DNA replication"/>
    <property type="evidence" value="ECO:0007669"/>
    <property type="project" value="InterPro"/>
</dbReference>
<dbReference type="PANTHER" id="PTHR10133:SF27">
    <property type="entry name" value="DNA POLYMERASE NU"/>
    <property type="match status" value="1"/>
</dbReference>
<dbReference type="Gene3D" id="3.30.70.370">
    <property type="match status" value="1"/>
</dbReference>
<dbReference type="Pfam" id="PF03167">
    <property type="entry name" value="UDG"/>
    <property type="match status" value="1"/>
</dbReference>
<accession>A0A6H1ZZZ7</accession>
<dbReference type="InterPro" id="IPR002298">
    <property type="entry name" value="DNA_polymerase_A"/>
</dbReference>
<dbReference type="InterPro" id="IPR005122">
    <property type="entry name" value="Uracil-DNA_glycosylase-like"/>
</dbReference>
<dbReference type="GO" id="GO:0006302">
    <property type="term" value="P:double-strand break repair"/>
    <property type="evidence" value="ECO:0007669"/>
    <property type="project" value="TreeGrafter"/>
</dbReference>
<reference evidence="4" key="1">
    <citation type="submission" date="2020-03" db="EMBL/GenBank/DDBJ databases">
        <title>The deep terrestrial virosphere.</title>
        <authorList>
            <person name="Holmfeldt K."/>
            <person name="Nilsson E."/>
            <person name="Simone D."/>
            <person name="Lopez-Fernandez M."/>
            <person name="Wu X."/>
            <person name="de Brujin I."/>
            <person name="Lundin D."/>
            <person name="Andersson A."/>
            <person name="Bertilsson S."/>
            <person name="Dopson M."/>
        </authorList>
    </citation>
    <scope>NUCLEOTIDE SEQUENCE</scope>
    <source>
        <strain evidence="4">TM448A03612</strain>
    </source>
</reference>
<keyword evidence="1" id="KW-0235">DNA replication</keyword>
<dbReference type="InterPro" id="IPR002562">
    <property type="entry name" value="3'-5'_exonuclease_dom"/>
</dbReference>
<dbReference type="InterPro" id="IPR001098">
    <property type="entry name" value="DNA-dir_DNA_pol_A_palm_dom"/>
</dbReference>
<dbReference type="InterPro" id="IPR036895">
    <property type="entry name" value="Uracil-DNA_glycosylase-like_sf"/>
</dbReference>
<evidence type="ECO:0000313" key="4">
    <source>
        <dbReference type="EMBL" id="QJA53513.1"/>
    </source>
</evidence>
<dbReference type="Gene3D" id="1.20.1060.10">
    <property type="entry name" value="Taq DNA Polymerase, Chain T, domain 4"/>
    <property type="match status" value="1"/>
</dbReference>
<dbReference type="PANTHER" id="PTHR10133">
    <property type="entry name" value="DNA POLYMERASE I"/>
    <property type="match status" value="1"/>
</dbReference>
<name>A0A6H1ZZZ7_9ZZZZ</name>
<dbReference type="EMBL" id="MT144428">
    <property type="protein sequence ID" value="QJA53513.1"/>
    <property type="molecule type" value="Genomic_DNA"/>
</dbReference>
<dbReference type="SUPFAM" id="SSF56672">
    <property type="entry name" value="DNA/RNA polymerases"/>
    <property type="match status" value="1"/>
</dbReference>
<dbReference type="InterPro" id="IPR036397">
    <property type="entry name" value="RNaseH_sf"/>
</dbReference>
<dbReference type="SMART" id="SM00987">
    <property type="entry name" value="UreE_C"/>
    <property type="match status" value="1"/>
</dbReference>
<dbReference type="SUPFAM" id="SSF52141">
    <property type="entry name" value="Uracil-DNA glycosylase-like"/>
    <property type="match status" value="1"/>
</dbReference>
<evidence type="ECO:0000256" key="1">
    <source>
        <dbReference type="ARBA" id="ARBA00022705"/>
    </source>
</evidence>
<dbReference type="GO" id="GO:0003677">
    <property type="term" value="F:DNA binding"/>
    <property type="evidence" value="ECO:0007669"/>
    <property type="project" value="InterPro"/>
</dbReference>
<dbReference type="Pfam" id="PF01612">
    <property type="entry name" value="DNA_pol_A_exo1"/>
    <property type="match status" value="1"/>
</dbReference>
<evidence type="ECO:0000259" key="3">
    <source>
        <dbReference type="SMART" id="SM00986"/>
    </source>
</evidence>
<feature type="domain" description="Uracil-DNA glycosylase-like" evidence="3">
    <location>
        <begin position="22"/>
        <end position="174"/>
    </location>
</feature>
<dbReference type="GO" id="GO:0008408">
    <property type="term" value="F:3'-5' exonuclease activity"/>
    <property type="evidence" value="ECO:0007669"/>
    <property type="project" value="InterPro"/>
</dbReference>
<dbReference type="SUPFAM" id="SSF53098">
    <property type="entry name" value="Ribonuclease H-like"/>
    <property type="match status" value="1"/>
</dbReference>
<feature type="domain" description="DNA-directed DNA polymerase family A palm" evidence="2">
    <location>
        <begin position="537"/>
        <end position="734"/>
    </location>
</feature>
<protein>
    <submittedName>
        <fullName evidence="4">Putative DNA polymerase</fullName>
    </submittedName>
</protein>
<sequence length="775" mass="89163">MLKSYQALKDKCDKSNSVLVLPERMEPNQLCIVGESLGEQERISGRYFDGKAGHLTDKLIAESGLIRDGIHITNLIKVQPPNNKVERLSELGLSIADFIPYLKEELEHVKPRTILALGRYAMEVLTGKDQVTKWRGSVVDCILIPGTKVLITLHPSYLQRGNMFLYPYVRADFKQYGELVFNLRKDSVPYEQVIDPTLTETLDFLHDIYTNSSETCFDIETVGASHITCIGYSSNPNRGICVPFRHGGLKNRWEKHEQLMILDMMRQVYHKSGLVKIGQYMHYDMHFLLPILGFPREPLFDTMHAHSLIHADARHDLGFLVSAYTDMPYHKDEAKDWESNKLPHDKTLWEYNIKDIIGTHRVYTALKKDLIELNMYDFFTGYLMPFRRVLFQMEHEGLRIDIDEMQDWAKFIEEEELPIALKILHRMTKQEINPNSSKQIGEYLTSMGVNVPRTALGNFTVDEDKLNDLRARHPEHRQLFDQIICTRVLKAKDLGTYLTATLSSDNRMRTSYSTTVTGRLNSKANHKKEGTNLQNQPKKFRKIYLPDEGDVFLEPDLSAAEARVMAWLMKSATLKAIFNSGKKIHEVMGGEIYNKDPKKLSGDEYLVAKKTVHGSNYALGLYKYATLIGKPVSEARVIRNKYMQIVPELQLYHHRIQDIITNTRRLTTPYGRSRVFTGRLDDETFRSGYAQIPQSTVVDTINIGILGLWLIKPPEIKFRTQTHDSVLISLPASLVEWFKPYIKAHLETLRELEIEGDLLVIPVDIGEVKENWYGK</sequence>
<dbReference type="InterPro" id="IPR043502">
    <property type="entry name" value="DNA/RNA_pol_sf"/>
</dbReference>
<dbReference type="AlphaFoldDB" id="A0A6H1ZZZ7"/>
<dbReference type="Gene3D" id="3.30.420.10">
    <property type="entry name" value="Ribonuclease H-like superfamily/Ribonuclease H"/>
    <property type="match status" value="1"/>
</dbReference>